<evidence type="ECO:0000313" key="1">
    <source>
        <dbReference type="EMBL" id="HIP98852.1"/>
    </source>
</evidence>
<dbReference type="Proteomes" id="UP000606463">
    <property type="component" value="Unassembled WGS sequence"/>
</dbReference>
<dbReference type="EMBL" id="DQVE01000056">
    <property type="protein sequence ID" value="HIP98852.1"/>
    <property type="molecule type" value="Genomic_DNA"/>
</dbReference>
<dbReference type="AlphaFoldDB" id="A0A9D0YSC5"/>
<evidence type="ECO:0000313" key="2">
    <source>
        <dbReference type="Proteomes" id="UP000606463"/>
    </source>
</evidence>
<gene>
    <name evidence="1" type="ORF">EYH37_05800</name>
</gene>
<accession>A0A9D0YSC5</accession>
<comment type="caution">
    <text evidence="1">The sequence shown here is derived from an EMBL/GenBank/DDBJ whole genome shotgun (WGS) entry which is preliminary data.</text>
</comment>
<name>A0A9D0YSC5_AQUAO</name>
<sequence>MRINAFLPFLLLPLLIFAKSVVYKVYFGIFSAGRIEINFSPDRVEVTGASGGVIGWFYRYKLLMVYDFKNPNNTFMTEEENGKKKTYNFKRILEKKSWLPLVVKLLSETPNPDTLKTIKVGEYTVTLEKYENDNFFFRISGSKNTKKIKLFRWKKGDFPKRIEIETKAGTLVLIKT</sequence>
<evidence type="ECO:0008006" key="3">
    <source>
        <dbReference type="Google" id="ProtNLM"/>
    </source>
</evidence>
<reference evidence="1" key="1">
    <citation type="journal article" date="2020" name="ISME J.">
        <title>Gammaproteobacteria mediating utilization of methyl-, sulfur- and petroleum organic compounds in deep ocean hydrothermal plumes.</title>
        <authorList>
            <person name="Zhou Z."/>
            <person name="Liu Y."/>
            <person name="Pan J."/>
            <person name="Cron B.R."/>
            <person name="Toner B.M."/>
            <person name="Anantharaman K."/>
            <person name="Breier J.A."/>
            <person name="Dick G.J."/>
            <person name="Li M."/>
        </authorList>
    </citation>
    <scope>NUCLEOTIDE SEQUENCE</scope>
    <source>
        <strain evidence="1">SZUA-1501</strain>
    </source>
</reference>
<protein>
    <recommendedName>
        <fullName evidence="3">DUF3108 domain-containing protein</fullName>
    </recommendedName>
</protein>
<organism evidence="1 2">
    <name type="scientific">Aquifex aeolicus</name>
    <dbReference type="NCBI Taxonomy" id="63363"/>
    <lineage>
        <taxon>Bacteria</taxon>
        <taxon>Pseudomonadati</taxon>
        <taxon>Aquificota</taxon>
        <taxon>Aquificia</taxon>
        <taxon>Aquificales</taxon>
        <taxon>Aquificaceae</taxon>
        <taxon>Aquifex</taxon>
    </lineage>
</organism>
<proteinExistence type="predicted"/>